<accession>A0A1I1I6W1</accession>
<dbReference type="InterPro" id="IPR005598">
    <property type="entry name" value="ATP_synth_I"/>
</dbReference>
<evidence type="ECO:0000256" key="1">
    <source>
        <dbReference type="ARBA" id="ARBA00004651"/>
    </source>
</evidence>
<feature type="transmembrane region" description="Helical" evidence="6">
    <location>
        <begin position="71"/>
        <end position="94"/>
    </location>
</feature>
<comment type="subcellular location">
    <subcellularLocation>
        <location evidence="1">Cell membrane</location>
        <topology evidence="1">Multi-pass membrane protein</topology>
    </subcellularLocation>
</comment>
<sequence length="124" mass="13092">MAAVPLPPVKRLLLAQLLVSLLAALIAGLINPSSALDALLGGLIALIPQLVFSSLTFRYRGARKIGASVQLLLVGATLKFGLTVVLFALVFIGVQPSNPISLLCAYIAVLSVHWLAPWLLQKKA</sequence>
<gene>
    <name evidence="7" type="ORF">SAMN05660443_2234</name>
</gene>
<evidence type="ECO:0000256" key="2">
    <source>
        <dbReference type="ARBA" id="ARBA00022475"/>
    </source>
</evidence>
<evidence type="ECO:0000256" key="6">
    <source>
        <dbReference type="SAM" id="Phobius"/>
    </source>
</evidence>
<feature type="transmembrane region" description="Helical" evidence="6">
    <location>
        <begin position="38"/>
        <end position="59"/>
    </location>
</feature>
<dbReference type="GO" id="GO:0005886">
    <property type="term" value="C:plasma membrane"/>
    <property type="evidence" value="ECO:0007669"/>
    <property type="project" value="UniProtKB-SubCell"/>
</dbReference>
<dbReference type="OrthoDB" id="5702716at2"/>
<protein>
    <submittedName>
        <fullName evidence="7">ATP synthase protein I</fullName>
    </submittedName>
</protein>
<dbReference type="EMBL" id="FOLH01000004">
    <property type="protein sequence ID" value="SFC31856.1"/>
    <property type="molecule type" value="Genomic_DNA"/>
</dbReference>
<evidence type="ECO:0000313" key="7">
    <source>
        <dbReference type="EMBL" id="SFC31856.1"/>
    </source>
</evidence>
<keyword evidence="4 6" id="KW-1133">Transmembrane helix</keyword>
<keyword evidence="3 6" id="KW-0812">Transmembrane</keyword>
<evidence type="ECO:0000256" key="4">
    <source>
        <dbReference type="ARBA" id="ARBA00022989"/>
    </source>
</evidence>
<keyword evidence="5 6" id="KW-0472">Membrane</keyword>
<name>A0A1I1I6W1_9GAMM</name>
<keyword evidence="8" id="KW-1185">Reference proteome</keyword>
<feature type="transmembrane region" description="Helical" evidence="6">
    <location>
        <begin position="100"/>
        <end position="120"/>
    </location>
</feature>
<evidence type="ECO:0000313" key="8">
    <source>
        <dbReference type="Proteomes" id="UP000199058"/>
    </source>
</evidence>
<dbReference type="AlphaFoldDB" id="A0A1I1I6W1"/>
<evidence type="ECO:0000256" key="5">
    <source>
        <dbReference type="ARBA" id="ARBA00023136"/>
    </source>
</evidence>
<dbReference type="RefSeq" id="WP_091963484.1">
    <property type="nucleotide sequence ID" value="NZ_FOLH01000004.1"/>
</dbReference>
<keyword evidence="2" id="KW-1003">Cell membrane</keyword>
<reference evidence="7 8" key="1">
    <citation type="submission" date="2016-10" db="EMBL/GenBank/DDBJ databases">
        <authorList>
            <person name="de Groot N.N."/>
        </authorList>
    </citation>
    <scope>NUCLEOTIDE SEQUENCE [LARGE SCALE GENOMIC DNA]</scope>
    <source>
        <strain evidence="7 8">DSM 18438</strain>
    </source>
</reference>
<dbReference type="STRING" id="1122252.SAMN05660443_2234"/>
<dbReference type="Proteomes" id="UP000199058">
    <property type="component" value="Unassembled WGS sequence"/>
</dbReference>
<evidence type="ECO:0000256" key="3">
    <source>
        <dbReference type="ARBA" id="ARBA00022692"/>
    </source>
</evidence>
<dbReference type="Pfam" id="PF03899">
    <property type="entry name" value="ATP-synt_I"/>
    <property type="match status" value="1"/>
</dbReference>
<organism evidence="7 8">
    <name type="scientific">Marinospirillum celere</name>
    <dbReference type="NCBI Taxonomy" id="1122252"/>
    <lineage>
        <taxon>Bacteria</taxon>
        <taxon>Pseudomonadati</taxon>
        <taxon>Pseudomonadota</taxon>
        <taxon>Gammaproteobacteria</taxon>
        <taxon>Oceanospirillales</taxon>
        <taxon>Oceanospirillaceae</taxon>
        <taxon>Marinospirillum</taxon>
    </lineage>
</organism>
<proteinExistence type="predicted"/>